<dbReference type="PANTHER" id="PTHR43433">
    <property type="entry name" value="HYDROLASE, ALPHA/BETA FOLD FAMILY PROTEIN"/>
    <property type="match status" value="1"/>
</dbReference>
<dbReference type="KEGG" id="fki:FK004_10015"/>
<dbReference type="InterPro" id="IPR050471">
    <property type="entry name" value="AB_hydrolase"/>
</dbReference>
<accession>A0A2S1LPI5</accession>
<dbReference type="FunFam" id="3.40.50.1820:FF:000205">
    <property type="entry name" value="Non-haem bromoperoxidase BPO-A2"/>
    <property type="match status" value="1"/>
</dbReference>
<dbReference type="Proteomes" id="UP000244677">
    <property type="component" value="Chromosome"/>
</dbReference>
<dbReference type="GO" id="GO:0016787">
    <property type="term" value="F:hydrolase activity"/>
    <property type="evidence" value="ECO:0007669"/>
    <property type="project" value="UniProtKB-KW"/>
</dbReference>
<name>A0A2S1LPI5_9FLAO</name>
<feature type="domain" description="AB hydrolase-1" evidence="2">
    <location>
        <begin position="26"/>
        <end position="264"/>
    </location>
</feature>
<dbReference type="InterPro" id="IPR000073">
    <property type="entry name" value="AB_hydrolase_1"/>
</dbReference>
<evidence type="ECO:0000313" key="4">
    <source>
        <dbReference type="Proteomes" id="UP000244677"/>
    </source>
</evidence>
<dbReference type="EMBL" id="CP020919">
    <property type="protein sequence ID" value="AWG25546.1"/>
    <property type="molecule type" value="Genomic_DNA"/>
</dbReference>
<dbReference type="SUPFAM" id="SSF53474">
    <property type="entry name" value="alpha/beta-Hydrolases"/>
    <property type="match status" value="1"/>
</dbReference>
<dbReference type="InterPro" id="IPR000639">
    <property type="entry name" value="Epox_hydrolase-like"/>
</dbReference>
<proteinExistence type="inferred from homology"/>
<keyword evidence="3" id="KW-0378">Hydrolase</keyword>
<dbReference type="PANTHER" id="PTHR43433:SF4">
    <property type="entry name" value="NON-HEME CHLOROPEROXIDASE-RELATED"/>
    <property type="match status" value="1"/>
</dbReference>
<comment type="similarity">
    <text evidence="1">Belongs to the AB hydrolase superfamily. Bacterial non-heme haloperoxidase / perhydrolase family.</text>
</comment>
<evidence type="ECO:0000313" key="3">
    <source>
        <dbReference type="EMBL" id="AWG25546.1"/>
    </source>
</evidence>
<evidence type="ECO:0000256" key="1">
    <source>
        <dbReference type="ARBA" id="ARBA00038128"/>
    </source>
</evidence>
<gene>
    <name evidence="3" type="ORF">FK004_10015</name>
</gene>
<dbReference type="InterPro" id="IPR029058">
    <property type="entry name" value="AB_hydrolase_fold"/>
</dbReference>
<dbReference type="PRINTS" id="PR00111">
    <property type="entry name" value="ABHYDROLASE"/>
</dbReference>
<evidence type="ECO:0000259" key="2">
    <source>
        <dbReference type="Pfam" id="PF00561"/>
    </source>
</evidence>
<dbReference type="AlphaFoldDB" id="A0A2S1LPI5"/>
<reference evidence="3 4" key="1">
    <citation type="submission" date="2017-04" db="EMBL/GenBank/DDBJ databases">
        <title>Complete genome sequence of Flavobacterium kingsejong AJ004.</title>
        <authorList>
            <person name="Lee P.C."/>
        </authorList>
    </citation>
    <scope>NUCLEOTIDE SEQUENCE [LARGE SCALE GENOMIC DNA]</scope>
    <source>
        <strain evidence="3 4">AJ004</strain>
    </source>
</reference>
<sequence length="278" mass="31440">MKFIKSAPDSAKEVKIYYQDIGCGKSVIFIHGWPSSHEMWEYQLDTLPEHNIRAIAYDRRGFGKSDQPWGPYDYDTLALDLNSLLEELDLKDVTLVGFSMGGGEVVRYLSKYNTEGRVTKAALISSVVPYLLQTSDNPTGIPQEEFDKIEEGIRKDRPKFLADFAKQFYGVSLLNSPVSDEFLNWHQSLTLISNGNATVKTMHSWSQTDFRADLAKISVPILIVHGDADKTVPIKSSSDLTAKYLPQAEYLIYEGAPHGLFYTEKDRLNQDLLNFISR</sequence>
<protein>
    <submittedName>
        <fullName evidence="3">Alpha/beta hydrolase</fullName>
    </submittedName>
</protein>
<organism evidence="3 4">
    <name type="scientific">Flavobacterium kingsejongi</name>
    <dbReference type="NCBI Taxonomy" id="1678728"/>
    <lineage>
        <taxon>Bacteria</taxon>
        <taxon>Pseudomonadati</taxon>
        <taxon>Bacteroidota</taxon>
        <taxon>Flavobacteriia</taxon>
        <taxon>Flavobacteriales</taxon>
        <taxon>Flavobacteriaceae</taxon>
        <taxon>Flavobacterium</taxon>
    </lineage>
</organism>
<dbReference type="Pfam" id="PF00561">
    <property type="entry name" value="Abhydrolase_1"/>
    <property type="match status" value="1"/>
</dbReference>
<dbReference type="OrthoDB" id="9780932at2"/>
<dbReference type="RefSeq" id="WP_108737129.1">
    <property type="nucleotide sequence ID" value="NZ_CP020919.1"/>
</dbReference>
<dbReference type="PRINTS" id="PR00412">
    <property type="entry name" value="EPOXHYDRLASE"/>
</dbReference>
<keyword evidence="4" id="KW-1185">Reference proteome</keyword>
<dbReference type="Gene3D" id="3.40.50.1820">
    <property type="entry name" value="alpha/beta hydrolase"/>
    <property type="match status" value="1"/>
</dbReference>